<keyword evidence="4" id="KW-1185">Reference proteome</keyword>
<accession>A0A6C0G4N8</accession>
<name>A0A6C0G4N8_9BACL</name>
<proteinExistence type="predicted"/>
<gene>
    <name evidence="3" type="ORF">GXP70_18615</name>
</gene>
<evidence type="ECO:0000313" key="4">
    <source>
        <dbReference type="Proteomes" id="UP000476064"/>
    </source>
</evidence>
<keyword evidence="1" id="KW-0238">DNA-binding</keyword>
<dbReference type="Gene3D" id="1.10.1660.10">
    <property type="match status" value="1"/>
</dbReference>
<dbReference type="PANTHER" id="PTHR30204:SF92">
    <property type="entry name" value="HTH-TYPE TRANSCRIPTIONAL REGULATOR ZNTR"/>
    <property type="match status" value="1"/>
</dbReference>
<evidence type="ECO:0000256" key="1">
    <source>
        <dbReference type="ARBA" id="ARBA00023125"/>
    </source>
</evidence>
<dbReference type="SUPFAM" id="SSF46955">
    <property type="entry name" value="Putative DNA-binding domain"/>
    <property type="match status" value="1"/>
</dbReference>
<dbReference type="InterPro" id="IPR000551">
    <property type="entry name" value="MerR-type_HTH_dom"/>
</dbReference>
<sequence length="180" mass="20648">MKESFFLSYKSNPFNINLQIHPSARLRHDSKTGTIKVQRDERMSVMTSYLRGQLAKLANVHTETVRYYEELGLLPQPRRSESGYRLYSEDALSRLTFIHHAKSCGFTLKEIQKALAASENTRIDLNDFLGAIDKKMTKIRSDIAKKETTLTLLAKLRIHLQAADKSPEIQAMLRTLHLES</sequence>
<dbReference type="Proteomes" id="UP000476064">
    <property type="component" value="Chromosome"/>
</dbReference>
<dbReference type="InterPro" id="IPR009061">
    <property type="entry name" value="DNA-bd_dom_put_sf"/>
</dbReference>
<organism evidence="3 4">
    <name type="scientific">Paenibacillus lycopersici</name>
    <dbReference type="NCBI Taxonomy" id="2704462"/>
    <lineage>
        <taxon>Bacteria</taxon>
        <taxon>Bacillati</taxon>
        <taxon>Bacillota</taxon>
        <taxon>Bacilli</taxon>
        <taxon>Bacillales</taxon>
        <taxon>Paenibacillaceae</taxon>
        <taxon>Paenibacillus</taxon>
    </lineage>
</organism>
<feature type="domain" description="HTH merR-type" evidence="2">
    <location>
        <begin position="52"/>
        <end position="117"/>
    </location>
</feature>
<dbReference type="GO" id="GO:0003677">
    <property type="term" value="F:DNA binding"/>
    <property type="evidence" value="ECO:0007669"/>
    <property type="project" value="UniProtKB-KW"/>
</dbReference>
<evidence type="ECO:0000259" key="2">
    <source>
        <dbReference type="PROSITE" id="PS50937"/>
    </source>
</evidence>
<dbReference type="PANTHER" id="PTHR30204">
    <property type="entry name" value="REDOX-CYCLING DRUG-SENSING TRANSCRIPTIONAL ACTIVATOR SOXR"/>
    <property type="match status" value="1"/>
</dbReference>
<protein>
    <submittedName>
        <fullName evidence="3">MerR family transcriptional regulator</fullName>
    </submittedName>
</protein>
<evidence type="ECO:0000313" key="3">
    <source>
        <dbReference type="EMBL" id="QHT61790.1"/>
    </source>
</evidence>
<dbReference type="EMBL" id="CP048209">
    <property type="protein sequence ID" value="QHT61790.1"/>
    <property type="molecule type" value="Genomic_DNA"/>
</dbReference>
<dbReference type="RefSeq" id="WP_162358228.1">
    <property type="nucleotide sequence ID" value="NZ_CP048209.1"/>
</dbReference>
<dbReference type="Pfam" id="PF13411">
    <property type="entry name" value="MerR_1"/>
    <property type="match status" value="1"/>
</dbReference>
<dbReference type="PROSITE" id="PS00552">
    <property type="entry name" value="HTH_MERR_1"/>
    <property type="match status" value="1"/>
</dbReference>
<dbReference type="GO" id="GO:0003700">
    <property type="term" value="F:DNA-binding transcription factor activity"/>
    <property type="evidence" value="ECO:0007669"/>
    <property type="project" value="InterPro"/>
</dbReference>
<dbReference type="PROSITE" id="PS50937">
    <property type="entry name" value="HTH_MERR_2"/>
    <property type="match status" value="1"/>
</dbReference>
<dbReference type="SMART" id="SM00422">
    <property type="entry name" value="HTH_MERR"/>
    <property type="match status" value="1"/>
</dbReference>
<dbReference type="AlphaFoldDB" id="A0A6C0G4N8"/>
<reference evidence="3 4" key="1">
    <citation type="submission" date="2020-01" db="EMBL/GenBank/DDBJ databases">
        <title>Paenibacillus sp. nov., isolated from tomato rhizosphere.</title>
        <authorList>
            <person name="Weon H.-Y."/>
            <person name="Lee S.A."/>
        </authorList>
    </citation>
    <scope>NUCLEOTIDE SEQUENCE [LARGE SCALE GENOMIC DNA]</scope>
    <source>
        <strain evidence="3 4">12200R-189</strain>
    </source>
</reference>
<dbReference type="PRINTS" id="PR00040">
    <property type="entry name" value="HTHMERR"/>
</dbReference>
<dbReference type="InterPro" id="IPR047057">
    <property type="entry name" value="MerR_fam"/>
</dbReference>
<dbReference type="KEGG" id="plyc:GXP70_18615"/>